<name>A0A7T2GIE4_9SPHN</name>
<evidence type="ECO:0000313" key="3">
    <source>
        <dbReference type="EMBL" id="QPQ54425.1"/>
    </source>
</evidence>
<accession>A0A7T2GIE4</accession>
<dbReference type="InterPro" id="IPR011050">
    <property type="entry name" value="Pectin_lyase_fold/virulence"/>
</dbReference>
<dbReference type="KEGG" id="sflv:IC614_08705"/>
<dbReference type="RefSeq" id="WP_200970952.1">
    <property type="nucleotide sequence ID" value="NZ_CP065592.1"/>
</dbReference>
<dbReference type="Proteomes" id="UP000594873">
    <property type="component" value="Chromosome"/>
</dbReference>
<feature type="chain" id="PRO_5032342317" evidence="1">
    <location>
        <begin position="30"/>
        <end position="615"/>
    </location>
</feature>
<dbReference type="SUPFAM" id="SSF51126">
    <property type="entry name" value="Pectin lyase-like"/>
    <property type="match status" value="2"/>
</dbReference>
<feature type="signal peptide" evidence="1">
    <location>
        <begin position="1"/>
        <end position="29"/>
    </location>
</feature>
<keyword evidence="4" id="KW-1185">Reference proteome</keyword>
<dbReference type="InterPro" id="IPR012334">
    <property type="entry name" value="Pectin_lyas_fold"/>
</dbReference>
<dbReference type="Pfam" id="PF13229">
    <property type="entry name" value="Beta_helix"/>
    <property type="match status" value="1"/>
</dbReference>
<keyword evidence="1" id="KW-0732">Signal</keyword>
<sequence length="615" mass="65523">MIGISRRTSMMTVLAAASSSSVASTPSFAMDEENPSRSVLAFGAKGDGRTDDTDAFLRAIEAEQCVFVPPAPNGYRITRTLALNRPGQRIVGCGARSQLLFDGKSGLGANLLVTQHEDCAFVGLHLVPAKVAPNLFEGWAIAVAETQRAVVRDCLFSQLGRGGVLLLDSDDCRIQDNLFKDSLISGDGSERQSETGYDIFIAGGSSRNIVSHNQCLSGVGTAIGCQTVSRGKVQRANLIRGNVIRGYPAYGIMVYLSDTHDRVDPDGQIDAMTIEGNDIADISGAVLTDGRTRFYGCGIYLQTTNDIIVTGNRVVNTNSDRKFPFSGSAVPAAIGISGYGNAVVSGNLIDGCYYGIASIQTTARPRRGDATLIADNLIRNCDAAALWLADCVAATVHDNRLTASPAKGTHGILVRRFQSQWMNSFAIRGNIITDFAVGIEVAGENIPRAEIASNEIIGNEGNGIYSAAIVTLIHHNIVEGRFGISLNPQARTGICRDNVLRTDDLSIIDDGGSGVRVEDNVVPVGSTFATATAQALSPGPAPIVSPKRLFRKVETSPIERLENGYEGQSIVLIAEVAFSISHGESIALREDRNLRVEPGSAIALLRVGNRWRQVE</sequence>
<protein>
    <submittedName>
        <fullName evidence="3">Right-handed parallel beta-helix repeat-containing protein</fullName>
    </submittedName>
</protein>
<gene>
    <name evidence="3" type="ORF">IC614_08705</name>
</gene>
<evidence type="ECO:0000259" key="2">
    <source>
        <dbReference type="Pfam" id="PF13229"/>
    </source>
</evidence>
<dbReference type="SMART" id="SM00710">
    <property type="entry name" value="PbH1"/>
    <property type="match status" value="10"/>
</dbReference>
<organism evidence="3 4">
    <name type="scientific">Allosphingosinicella flava</name>
    <dbReference type="NCBI Taxonomy" id="2771430"/>
    <lineage>
        <taxon>Bacteria</taxon>
        <taxon>Pseudomonadati</taxon>
        <taxon>Pseudomonadota</taxon>
        <taxon>Alphaproteobacteria</taxon>
        <taxon>Sphingomonadales</taxon>
        <taxon>Sphingomonadaceae</taxon>
        <taxon>Allosphingosinicella</taxon>
    </lineage>
</organism>
<evidence type="ECO:0000256" key="1">
    <source>
        <dbReference type="SAM" id="SignalP"/>
    </source>
</evidence>
<reference evidence="3 4" key="1">
    <citation type="submission" date="2020-11" db="EMBL/GenBank/DDBJ databases">
        <title>Genome seq and assembly of Sphingosinicella sp.</title>
        <authorList>
            <person name="Chhetri G."/>
        </authorList>
    </citation>
    <scope>NUCLEOTIDE SEQUENCE [LARGE SCALE GENOMIC DNA]</scope>
    <source>
        <strain evidence="3 4">UDD2</strain>
    </source>
</reference>
<dbReference type="AlphaFoldDB" id="A0A7T2GIE4"/>
<feature type="domain" description="Right handed beta helix" evidence="2">
    <location>
        <begin position="238"/>
        <end position="408"/>
    </location>
</feature>
<dbReference type="InterPro" id="IPR039448">
    <property type="entry name" value="Beta_helix"/>
</dbReference>
<dbReference type="EMBL" id="CP065592">
    <property type="protein sequence ID" value="QPQ54425.1"/>
    <property type="molecule type" value="Genomic_DNA"/>
</dbReference>
<proteinExistence type="predicted"/>
<dbReference type="Gene3D" id="2.160.20.10">
    <property type="entry name" value="Single-stranded right-handed beta-helix, Pectin lyase-like"/>
    <property type="match status" value="3"/>
</dbReference>
<evidence type="ECO:0000313" key="4">
    <source>
        <dbReference type="Proteomes" id="UP000594873"/>
    </source>
</evidence>
<dbReference type="InterPro" id="IPR006626">
    <property type="entry name" value="PbH1"/>
</dbReference>